<feature type="repeat" description="PPR" evidence="11">
    <location>
        <begin position="670"/>
        <end position="704"/>
    </location>
</feature>
<dbReference type="Pfam" id="PF13041">
    <property type="entry name" value="PPR_2"/>
    <property type="match status" value="2"/>
</dbReference>
<dbReference type="SUPFAM" id="SSF53098">
    <property type="entry name" value="Ribonuclease H-like"/>
    <property type="match status" value="1"/>
</dbReference>
<reference evidence="14" key="1">
    <citation type="submission" date="2022-12" db="EMBL/GenBank/DDBJ databases">
        <title>Draft genome assemblies for two species of Escallonia (Escalloniales).</title>
        <authorList>
            <person name="Chanderbali A."/>
            <person name="Dervinis C."/>
            <person name="Anghel I."/>
            <person name="Soltis D."/>
            <person name="Soltis P."/>
            <person name="Zapata F."/>
        </authorList>
    </citation>
    <scope>NUCLEOTIDE SEQUENCE</scope>
    <source>
        <strain evidence="14">UCBG64.0493</strain>
        <tissue evidence="14">Leaf</tissue>
    </source>
</reference>
<protein>
    <recommendedName>
        <fullName evidence="13">BED-type domain-containing protein</fullName>
    </recommendedName>
</protein>
<keyword evidence="2" id="KW-0479">Metal-binding</keyword>
<evidence type="ECO:0000256" key="11">
    <source>
        <dbReference type="PROSITE-ProRule" id="PRU00708"/>
    </source>
</evidence>
<feature type="region of interest" description="Disordered" evidence="12">
    <location>
        <begin position="724"/>
        <end position="747"/>
    </location>
</feature>
<sequence length="768" mass="87433">MVWDHFTTEPFGDQITRACCNQCKKSFAYITGSKVAGTSHLKRHIQGTCPVSRQQNQHIPSTPELSAYGIARRTAPPRKCYRSAFGAASVPFDQESCSHEIAKMIILHEYPLHIVEHRGFIDFVRTLQPQFNMVSSSSVEGDCVGVYLKEKQGLLNVLNGLPGRVSLSMDLWTSDQGLGYVLLSGHFIDADWKFHRRILNVVMLPSPFSEVSCNHAVVTCLSHWSLDSKIFTVTLDESFANEALSTNLGSLLLDKNLHILNGQLLIGNCYARVLSRLAQHALGSTSEIVKRVRDSVMYVKTLEAHEERFIDLKQQLQVPSTKSLIIDDQTKWDTTYHMLAAAWDLKEVFSCLDTSDPNYKQTPSMDEWDRVETLCIYLKILFNAAKILIAPTYPTANTFFHKVWEIQLELARAARSPDTFTSNLTKPLQEMFDIYWKDCYLVLAIALVMDPRYKMKLVEFSLSRIYCDDADTWIKSVDDFLRRLFLEYDVPLLPPPTFGVDEEEGVLNAEVPQDILLSAGDGLMDFDVYLSEIMTKYKDLVHSVRPAMQHESGDMKYARQVFETIPQPNVFLWNTMIRRYSKTNSSRLAVSLYVEMLRKNVKPDNYTHPFLIKGFSHSVALEFGKRIHAHIHKFGFSSHVIMQNALIHMYCLCGQIDIARGIFDMSLKADVITWNAMISGYNRSKRFDESKKLFNLMGEKRVLPTLVTLVSVLSACSKSKDLDAAKQVHHSDDQRRQTHGSKGRLAEGKRKISPNLWTLAIPLHEDHA</sequence>
<keyword evidence="5" id="KW-0862">Zinc</keyword>
<dbReference type="GO" id="GO:0003677">
    <property type="term" value="F:DNA binding"/>
    <property type="evidence" value="ECO:0007669"/>
    <property type="project" value="UniProtKB-KW"/>
</dbReference>
<evidence type="ECO:0000256" key="6">
    <source>
        <dbReference type="ARBA" id="ARBA00023015"/>
    </source>
</evidence>
<dbReference type="InterPro" id="IPR003656">
    <property type="entry name" value="Znf_BED"/>
</dbReference>
<dbReference type="SUPFAM" id="SSF57667">
    <property type="entry name" value="beta-beta-alpha zinc fingers"/>
    <property type="match status" value="1"/>
</dbReference>
<comment type="subcellular location">
    <subcellularLocation>
        <location evidence="1">Nucleus</location>
    </subcellularLocation>
</comment>
<dbReference type="PROSITE" id="PS50808">
    <property type="entry name" value="ZF_BED"/>
    <property type="match status" value="1"/>
</dbReference>
<keyword evidence="4 10" id="KW-0863">Zinc-finger</keyword>
<dbReference type="SMART" id="SM00614">
    <property type="entry name" value="ZnF_BED"/>
    <property type="match status" value="1"/>
</dbReference>
<evidence type="ECO:0000256" key="7">
    <source>
        <dbReference type="ARBA" id="ARBA00023125"/>
    </source>
</evidence>
<evidence type="ECO:0000256" key="5">
    <source>
        <dbReference type="ARBA" id="ARBA00022833"/>
    </source>
</evidence>
<dbReference type="PANTHER" id="PTHR46481">
    <property type="entry name" value="ZINC FINGER BED DOMAIN-CONTAINING PROTEIN 4"/>
    <property type="match status" value="1"/>
</dbReference>
<evidence type="ECO:0000256" key="9">
    <source>
        <dbReference type="ARBA" id="ARBA00023242"/>
    </source>
</evidence>
<dbReference type="FunFam" id="1.25.40.10:FF:000427">
    <property type="entry name" value="Pentatricopeptide repeat-containing protein chloroplastic"/>
    <property type="match status" value="1"/>
</dbReference>
<keyword evidence="6" id="KW-0805">Transcription regulation</keyword>
<dbReference type="GO" id="GO:0005634">
    <property type="term" value="C:nucleus"/>
    <property type="evidence" value="ECO:0007669"/>
    <property type="project" value="UniProtKB-SubCell"/>
</dbReference>
<keyword evidence="7" id="KW-0238">DNA-binding</keyword>
<evidence type="ECO:0000256" key="2">
    <source>
        <dbReference type="ARBA" id="ARBA00022723"/>
    </source>
</evidence>
<evidence type="ECO:0000256" key="10">
    <source>
        <dbReference type="PROSITE-ProRule" id="PRU00027"/>
    </source>
</evidence>
<dbReference type="GO" id="GO:0009791">
    <property type="term" value="P:post-embryonic development"/>
    <property type="evidence" value="ECO:0007669"/>
    <property type="project" value="UniProtKB-ARBA"/>
</dbReference>
<dbReference type="AlphaFoldDB" id="A0AA88VPG2"/>
<evidence type="ECO:0000259" key="13">
    <source>
        <dbReference type="PROSITE" id="PS50808"/>
    </source>
</evidence>
<dbReference type="InterPro" id="IPR052035">
    <property type="entry name" value="ZnF_BED_domain_contain"/>
</dbReference>
<dbReference type="Pfam" id="PF14372">
    <property type="entry name" value="hAT-like_RNase-H"/>
    <property type="match status" value="1"/>
</dbReference>
<dbReference type="Proteomes" id="UP001188597">
    <property type="component" value="Unassembled WGS sequence"/>
</dbReference>
<dbReference type="GO" id="GO:0008270">
    <property type="term" value="F:zinc ion binding"/>
    <property type="evidence" value="ECO:0007669"/>
    <property type="project" value="UniProtKB-KW"/>
</dbReference>
<dbReference type="InterPro" id="IPR002885">
    <property type="entry name" value="PPR_rpt"/>
</dbReference>
<keyword evidence="9" id="KW-0539">Nucleus</keyword>
<dbReference type="EMBL" id="JAVXUP010001453">
    <property type="protein sequence ID" value="KAK3011469.1"/>
    <property type="molecule type" value="Genomic_DNA"/>
</dbReference>
<comment type="caution">
    <text evidence="14">The sequence shown here is derived from an EMBL/GenBank/DDBJ whole genome shotgun (WGS) entry which is preliminary data.</text>
</comment>
<dbReference type="Gene3D" id="1.25.40.10">
    <property type="entry name" value="Tetratricopeptide repeat domain"/>
    <property type="match status" value="2"/>
</dbReference>
<name>A0AA88VPG2_9ASTE</name>
<dbReference type="InterPro" id="IPR011990">
    <property type="entry name" value="TPR-like_helical_dom_sf"/>
</dbReference>
<accession>A0AA88VPG2</accession>
<dbReference type="InterPro" id="IPR012337">
    <property type="entry name" value="RNaseH-like_sf"/>
</dbReference>
<gene>
    <name evidence="14" type="ORF">RJ639_012767</name>
</gene>
<keyword evidence="3" id="KW-0677">Repeat</keyword>
<evidence type="ECO:0000256" key="1">
    <source>
        <dbReference type="ARBA" id="ARBA00004123"/>
    </source>
</evidence>
<organism evidence="14 15">
    <name type="scientific">Escallonia herrerae</name>
    <dbReference type="NCBI Taxonomy" id="1293975"/>
    <lineage>
        <taxon>Eukaryota</taxon>
        <taxon>Viridiplantae</taxon>
        <taxon>Streptophyta</taxon>
        <taxon>Embryophyta</taxon>
        <taxon>Tracheophyta</taxon>
        <taxon>Spermatophyta</taxon>
        <taxon>Magnoliopsida</taxon>
        <taxon>eudicotyledons</taxon>
        <taxon>Gunneridae</taxon>
        <taxon>Pentapetalae</taxon>
        <taxon>asterids</taxon>
        <taxon>campanulids</taxon>
        <taxon>Escalloniales</taxon>
        <taxon>Escalloniaceae</taxon>
        <taxon>Escallonia</taxon>
    </lineage>
</organism>
<dbReference type="PROSITE" id="PS51375">
    <property type="entry name" value="PPR"/>
    <property type="match status" value="2"/>
</dbReference>
<feature type="compositionally biased region" description="Basic and acidic residues" evidence="12">
    <location>
        <begin position="724"/>
        <end position="736"/>
    </location>
</feature>
<dbReference type="InterPro" id="IPR036236">
    <property type="entry name" value="Znf_C2H2_sf"/>
</dbReference>
<evidence type="ECO:0000256" key="4">
    <source>
        <dbReference type="ARBA" id="ARBA00022771"/>
    </source>
</evidence>
<dbReference type="NCBIfam" id="TIGR00756">
    <property type="entry name" value="PPR"/>
    <property type="match status" value="2"/>
</dbReference>
<dbReference type="PANTHER" id="PTHR46481:SF10">
    <property type="entry name" value="ZINC FINGER BED DOMAIN-CONTAINING PROTEIN 39"/>
    <property type="match status" value="1"/>
</dbReference>
<proteinExistence type="predicted"/>
<keyword evidence="15" id="KW-1185">Reference proteome</keyword>
<dbReference type="InterPro" id="IPR025525">
    <property type="entry name" value="hAT-like_transposase_RNase-H"/>
</dbReference>
<feature type="domain" description="BED-type" evidence="13">
    <location>
        <begin position="1"/>
        <end position="56"/>
    </location>
</feature>
<evidence type="ECO:0000256" key="8">
    <source>
        <dbReference type="ARBA" id="ARBA00023163"/>
    </source>
</evidence>
<evidence type="ECO:0000313" key="14">
    <source>
        <dbReference type="EMBL" id="KAK3011469.1"/>
    </source>
</evidence>
<evidence type="ECO:0000256" key="12">
    <source>
        <dbReference type="SAM" id="MobiDB-lite"/>
    </source>
</evidence>
<dbReference type="Pfam" id="PF01535">
    <property type="entry name" value="PPR"/>
    <property type="match status" value="1"/>
</dbReference>
<keyword evidence="8" id="KW-0804">Transcription</keyword>
<evidence type="ECO:0000313" key="15">
    <source>
        <dbReference type="Proteomes" id="UP001188597"/>
    </source>
</evidence>
<feature type="repeat" description="PPR" evidence="11">
    <location>
        <begin position="569"/>
        <end position="603"/>
    </location>
</feature>
<evidence type="ECO:0000256" key="3">
    <source>
        <dbReference type="ARBA" id="ARBA00022737"/>
    </source>
</evidence>